<protein>
    <submittedName>
        <fullName evidence="2">Thioredoxin-like negative regulator of GroEL</fullName>
    </submittedName>
</protein>
<dbReference type="Proteomes" id="UP001229346">
    <property type="component" value="Unassembled WGS sequence"/>
</dbReference>
<evidence type="ECO:0000313" key="2">
    <source>
        <dbReference type="EMBL" id="MDQ0113959.1"/>
    </source>
</evidence>
<dbReference type="Gene3D" id="3.40.30.10">
    <property type="entry name" value="Glutaredoxin"/>
    <property type="match status" value="1"/>
</dbReference>
<gene>
    <name evidence="2" type="ORF">J2T15_003402</name>
</gene>
<dbReference type="InterPro" id="IPR013766">
    <property type="entry name" value="Thioredoxin_domain"/>
</dbReference>
<dbReference type="CDD" id="cd02947">
    <property type="entry name" value="TRX_family"/>
    <property type="match status" value="1"/>
</dbReference>
<dbReference type="EMBL" id="JAUSSU010000006">
    <property type="protein sequence ID" value="MDQ0113959.1"/>
    <property type="molecule type" value="Genomic_DNA"/>
</dbReference>
<dbReference type="RefSeq" id="WP_307205231.1">
    <property type="nucleotide sequence ID" value="NZ_JAUSSU010000006.1"/>
</dbReference>
<dbReference type="SUPFAM" id="SSF52833">
    <property type="entry name" value="Thioredoxin-like"/>
    <property type="match status" value="1"/>
</dbReference>
<feature type="domain" description="Thioredoxin" evidence="1">
    <location>
        <begin position="4"/>
        <end position="98"/>
    </location>
</feature>
<evidence type="ECO:0000259" key="1">
    <source>
        <dbReference type="Pfam" id="PF00085"/>
    </source>
</evidence>
<evidence type="ECO:0000313" key="3">
    <source>
        <dbReference type="Proteomes" id="UP001229346"/>
    </source>
</evidence>
<reference evidence="2 3" key="1">
    <citation type="submission" date="2023-07" db="EMBL/GenBank/DDBJ databases">
        <title>Sorghum-associated microbial communities from plants grown in Nebraska, USA.</title>
        <authorList>
            <person name="Schachtman D."/>
        </authorList>
    </citation>
    <scope>NUCLEOTIDE SEQUENCE [LARGE SCALE GENOMIC DNA]</scope>
    <source>
        <strain evidence="2 3">CC482</strain>
    </source>
</reference>
<accession>A0ABT9U2U7</accession>
<sequence length="102" mass="11245">MAIKELEEAALFERIQSSGGKAGILFFTPLCGTCMVGERMLEIAEATGVSTPLYKININYAPKLRDQWQIASVPCLVVLDGGVPLRKEYAMQSAQHLYALLR</sequence>
<proteinExistence type="predicted"/>
<dbReference type="Pfam" id="PF00085">
    <property type="entry name" value="Thioredoxin"/>
    <property type="match status" value="1"/>
</dbReference>
<keyword evidence="3" id="KW-1185">Reference proteome</keyword>
<name>A0ABT9U2U7_PAEHA</name>
<comment type="caution">
    <text evidence="2">The sequence shown here is derived from an EMBL/GenBank/DDBJ whole genome shotgun (WGS) entry which is preliminary data.</text>
</comment>
<dbReference type="InterPro" id="IPR036249">
    <property type="entry name" value="Thioredoxin-like_sf"/>
</dbReference>
<organism evidence="2 3">
    <name type="scientific">Paenibacillus harenae</name>
    <dbReference type="NCBI Taxonomy" id="306543"/>
    <lineage>
        <taxon>Bacteria</taxon>
        <taxon>Bacillati</taxon>
        <taxon>Bacillota</taxon>
        <taxon>Bacilli</taxon>
        <taxon>Bacillales</taxon>
        <taxon>Paenibacillaceae</taxon>
        <taxon>Paenibacillus</taxon>
    </lineage>
</organism>